<name>A0A9W6SAZ0_9ACTN</name>
<proteinExistence type="predicted"/>
<dbReference type="EMBL" id="BSTK01000016">
    <property type="protein sequence ID" value="GLY90316.1"/>
    <property type="molecule type" value="Genomic_DNA"/>
</dbReference>
<dbReference type="AlphaFoldDB" id="A0A9W6SAZ0"/>
<dbReference type="Gene3D" id="2.60.120.10">
    <property type="entry name" value="Jelly Rolls"/>
    <property type="match status" value="1"/>
</dbReference>
<dbReference type="CDD" id="cd10548">
    <property type="entry name" value="cupin_CDO"/>
    <property type="match status" value="1"/>
</dbReference>
<dbReference type="RefSeq" id="WP_285581141.1">
    <property type="nucleotide sequence ID" value="NZ_BSTK01000016.1"/>
</dbReference>
<accession>A0A9W6SAZ0</accession>
<protein>
    <submittedName>
        <fullName evidence="1">Cysteine dioxygenase</fullName>
    </submittedName>
</protein>
<comment type="caution">
    <text evidence="1">The sequence shown here is derived from an EMBL/GenBank/DDBJ whole genome shotgun (WGS) entry which is preliminary data.</text>
</comment>
<keyword evidence="2" id="KW-1185">Reference proteome</keyword>
<dbReference type="Proteomes" id="UP001165074">
    <property type="component" value="Unassembled WGS sequence"/>
</dbReference>
<evidence type="ECO:0000313" key="1">
    <source>
        <dbReference type="EMBL" id="GLY90316.1"/>
    </source>
</evidence>
<evidence type="ECO:0000313" key="2">
    <source>
        <dbReference type="Proteomes" id="UP001165074"/>
    </source>
</evidence>
<organism evidence="1 2">
    <name type="scientific">Actinoallomurus iriomotensis</name>
    <dbReference type="NCBI Taxonomy" id="478107"/>
    <lineage>
        <taxon>Bacteria</taxon>
        <taxon>Bacillati</taxon>
        <taxon>Actinomycetota</taxon>
        <taxon>Actinomycetes</taxon>
        <taxon>Streptosporangiales</taxon>
        <taxon>Thermomonosporaceae</taxon>
        <taxon>Actinoallomurus</taxon>
    </lineage>
</organism>
<dbReference type="SUPFAM" id="SSF51182">
    <property type="entry name" value="RmlC-like cupins"/>
    <property type="match status" value="1"/>
</dbReference>
<dbReference type="InterPro" id="IPR011051">
    <property type="entry name" value="RmlC_Cupin_sf"/>
</dbReference>
<keyword evidence="1" id="KW-0560">Oxidoreductase</keyword>
<dbReference type="GO" id="GO:0051213">
    <property type="term" value="F:dioxygenase activity"/>
    <property type="evidence" value="ECO:0007669"/>
    <property type="project" value="UniProtKB-KW"/>
</dbReference>
<dbReference type="InterPro" id="IPR014710">
    <property type="entry name" value="RmlC-like_jellyroll"/>
</dbReference>
<reference evidence="1" key="1">
    <citation type="submission" date="2023-03" db="EMBL/GenBank/DDBJ databases">
        <title>Actinoallomurus iriomotensis NBRC 103684.</title>
        <authorList>
            <person name="Ichikawa N."/>
            <person name="Sato H."/>
            <person name="Tonouchi N."/>
        </authorList>
    </citation>
    <scope>NUCLEOTIDE SEQUENCE</scope>
    <source>
        <strain evidence="1">NBRC 103684</strain>
    </source>
</reference>
<sequence length="199" mass="21390">MRPDGALQTFIDDVESVVGGTDDEHEITKRVADLLSALLAGDYRLPPEVTRPSNDHHVNYPLYIAPDHGWCLAAVVWNVGQRTPVHGHETWGVAGIHSGSEHEFRYDKPTAADAGRPLKPAGENVWEPGQVTVCCTTDDDVHAVAAVGDVPTVGIHVYGADICAIERRSYDPATGAVTWFVSDWDTPDPGADGQATGRS</sequence>
<keyword evidence="1" id="KW-0223">Dioxygenase</keyword>
<gene>
    <name evidence="1" type="ORF">Airi02_082450</name>
</gene>